<dbReference type="RefSeq" id="WP_072311850.1">
    <property type="nucleotide sequence ID" value="NZ_FPIW01000024.1"/>
</dbReference>
<proteinExistence type="predicted"/>
<keyword evidence="1" id="KW-1133">Transmembrane helix</keyword>
<protein>
    <submittedName>
        <fullName evidence="3">Tripartite tricarboxylate transporter TctB family protein</fullName>
    </submittedName>
</protein>
<feature type="domain" description="DUF1468" evidence="2">
    <location>
        <begin position="9"/>
        <end position="147"/>
    </location>
</feature>
<accession>A0AA94HSX6</accession>
<dbReference type="EMBL" id="FPIW01000024">
    <property type="protein sequence ID" value="SFW49200.1"/>
    <property type="molecule type" value="Genomic_DNA"/>
</dbReference>
<organism evidence="3 4">
    <name type="scientific">Desulfovibrio desulfuricans</name>
    <dbReference type="NCBI Taxonomy" id="876"/>
    <lineage>
        <taxon>Bacteria</taxon>
        <taxon>Pseudomonadati</taxon>
        <taxon>Thermodesulfobacteriota</taxon>
        <taxon>Desulfovibrionia</taxon>
        <taxon>Desulfovibrionales</taxon>
        <taxon>Desulfovibrionaceae</taxon>
        <taxon>Desulfovibrio</taxon>
    </lineage>
</organism>
<feature type="transmembrane region" description="Helical" evidence="1">
    <location>
        <begin position="122"/>
        <end position="142"/>
    </location>
</feature>
<dbReference type="Pfam" id="PF07331">
    <property type="entry name" value="TctB"/>
    <property type="match status" value="1"/>
</dbReference>
<dbReference type="InterPro" id="IPR009936">
    <property type="entry name" value="DUF1468"/>
</dbReference>
<dbReference type="Proteomes" id="UP000182680">
    <property type="component" value="Unassembled WGS sequence"/>
</dbReference>
<reference evidence="4" key="1">
    <citation type="submission" date="2016-11" db="EMBL/GenBank/DDBJ databases">
        <authorList>
            <person name="Jaros S."/>
            <person name="Januszkiewicz K."/>
            <person name="Wedrychowicz H."/>
        </authorList>
    </citation>
    <scope>NUCLEOTIDE SEQUENCE [LARGE SCALE GENOMIC DNA]</scope>
    <source>
        <strain evidence="4">DSM 7057</strain>
    </source>
</reference>
<sequence>MRKSTLDFLCGLSFLLISTVFSMQLTDLEGVSSIFPSALLVVIALGGIWFVGKGLWLRHKESTSCNDEPVAWAKVAIISVFSLIYVSFIMLFGFFSSTFIFIAGSSIVLGDKSQGIGHAAKAGLIYGVIFCLLLWASFVKLLNVPTPNGLFFLDVFQK</sequence>
<evidence type="ECO:0000313" key="3">
    <source>
        <dbReference type="EMBL" id="SFW49200.1"/>
    </source>
</evidence>
<gene>
    <name evidence="3" type="ORF">SAMN02910291_01527</name>
</gene>
<comment type="caution">
    <text evidence="3">The sequence shown here is derived from an EMBL/GenBank/DDBJ whole genome shotgun (WGS) entry which is preliminary data.</text>
</comment>
<name>A0AA94HSX6_DESDE</name>
<evidence type="ECO:0000313" key="4">
    <source>
        <dbReference type="Proteomes" id="UP000182680"/>
    </source>
</evidence>
<feature type="transmembrane region" description="Helical" evidence="1">
    <location>
        <begin position="38"/>
        <end position="57"/>
    </location>
</feature>
<evidence type="ECO:0000259" key="2">
    <source>
        <dbReference type="Pfam" id="PF07331"/>
    </source>
</evidence>
<keyword evidence="1" id="KW-0812">Transmembrane</keyword>
<dbReference type="AlphaFoldDB" id="A0AA94HSX6"/>
<evidence type="ECO:0000256" key="1">
    <source>
        <dbReference type="SAM" id="Phobius"/>
    </source>
</evidence>
<keyword evidence="1" id="KW-0472">Membrane</keyword>